<feature type="domain" description="O-acyltransferase WSD1 C-terminal" evidence="13">
    <location>
        <begin position="338"/>
        <end position="477"/>
    </location>
</feature>
<evidence type="ECO:0000256" key="6">
    <source>
        <dbReference type="ARBA" id="ARBA00022679"/>
    </source>
</evidence>
<evidence type="ECO:0000259" key="12">
    <source>
        <dbReference type="Pfam" id="PF03007"/>
    </source>
</evidence>
<keyword evidence="6" id="KW-0808">Transferase</keyword>
<comment type="pathway">
    <text evidence="1">Glycerolipid metabolism; triacylglycerol biosynthesis.</text>
</comment>
<protein>
    <recommendedName>
        <fullName evidence="4">diacylglycerol O-acyltransferase</fullName>
        <ecNumber evidence="4">2.3.1.20</ecNumber>
    </recommendedName>
</protein>
<comment type="caution">
    <text evidence="14">The sequence shown here is derived from an EMBL/GenBank/DDBJ whole genome shotgun (WGS) entry which is preliminary data.</text>
</comment>
<evidence type="ECO:0000256" key="7">
    <source>
        <dbReference type="ARBA" id="ARBA00022798"/>
    </source>
</evidence>
<dbReference type="OrthoDB" id="9810950at2"/>
<gene>
    <name evidence="14" type="ORF">EF834_00360</name>
</gene>
<dbReference type="InterPro" id="IPR009721">
    <property type="entry name" value="O-acyltransferase_WSD1_C"/>
</dbReference>
<dbReference type="SUPFAM" id="SSF52777">
    <property type="entry name" value="CoA-dependent acyltransferases"/>
    <property type="match status" value="1"/>
</dbReference>
<evidence type="ECO:0000313" key="14">
    <source>
        <dbReference type="EMBL" id="RVW05975.1"/>
    </source>
</evidence>
<sequence>MPDGQPFIPPSAVDVDLSAVGWSMSRTMSDFETMLWRMEETRPELRTPIVAVDVLDRTPDWERLVRAHEWASHIVPRIRMRAVQPAFGLGDPIWSVDPEFDLDYHLRRVRLPEAAGLDHALRVCRHLATEPFDKARPPWMAMLIEGLDDGRAVYVVKTHHSMTDGMGGIQMMTLLHSRRPEPTPDKPDHEPAPPEHLNDLEALGQEVVAEARRTPSRIAGLVSGSARATLTALTRPFDAAGQVLNYVNSLLRVIQPPSAAGSPLLRDRGLGRWFGVLEVGLHELRTAAHAAGGSVNDAYVAALLGGYRRYHEELGVEVGKVPMGMPINMRAASDPSGGNRFAAVRFAGPATEANPAMRIRKVRAMVLALREEPAVDIVEAASPVLVRLPTRVLAEWYLSQSKGLDLQASNVAGVPIPIYLAGARIERVFPFAPTAGCAVMATMVSHAGTCCIGINLDTAAVTEPTLFMRCLQEGLDEVVALGDAGTGSAGSEGARR</sequence>
<evidence type="ECO:0000256" key="11">
    <source>
        <dbReference type="SAM" id="MobiDB-lite"/>
    </source>
</evidence>
<evidence type="ECO:0000256" key="3">
    <source>
        <dbReference type="ARBA" id="ARBA00009587"/>
    </source>
</evidence>
<evidence type="ECO:0000256" key="1">
    <source>
        <dbReference type="ARBA" id="ARBA00004771"/>
    </source>
</evidence>
<dbReference type="Proteomes" id="UP000284333">
    <property type="component" value="Unassembled WGS sequence"/>
</dbReference>
<keyword evidence="8" id="KW-0443">Lipid metabolism</keyword>
<dbReference type="GO" id="GO:0004144">
    <property type="term" value="F:diacylglycerol O-acyltransferase activity"/>
    <property type="evidence" value="ECO:0007669"/>
    <property type="project" value="UniProtKB-EC"/>
</dbReference>
<comment type="catalytic activity">
    <reaction evidence="10">
        <text>an acyl-CoA + a 1,2-diacyl-sn-glycerol = a triacyl-sn-glycerol + CoA</text>
        <dbReference type="Rhea" id="RHEA:10868"/>
        <dbReference type="ChEBI" id="CHEBI:17815"/>
        <dbReference type="ChEBI" id="CHEBI:57287"/>
        <dbReference type="ChEBI" id="CHEBI:58342"/>
        <dbReference type="ChEBI" id="CHEBI:64615"/>
        <dbReference type="EC" id="2.3.1.20"/>
    </reaction>
</comment>
<feature type="region of interest" description="Disordered" evidence="11">
    <location>
        <begin position="177"/>
        <end position="197"/>
    </location>
</feature>
<keyword evidence="15" id="KW-1185">Reference proteome</keyword>
<evidence type="ECO:0000256" key="2">
    <source>
        <dbReference type="ARBA" id="ARBA00005189"/>
    </source>
</evidence>
<dbReference type="InterPro" id="IPR023213">
    <property type="entry name" value="CAT-like_dom_sf"/>
</dbReference>
<evidence type="ECO:0000256" key="8">
    <source>
        <dbReference type="ARBA" id="ARBA00023098"/>
    </source>
</evidence>
<dbReference type="UniPathway" id="UPA00282"/>
<dbReference type="GO" id="GO:0071731">
    <property type="term" value="P:response to nitric oxide"/>
    <property type="evidence" value="ECO:0007669"/>
    <property type="project" value="TreeGrafter"/>
</dbReference>
<evidence type="ECO:0000259" key="13">
    <source>
        <dbReference type="Pfam" id="PF06974"/>
    </source>
</evidence>
<proteinExistence type="inferred from homology"/>
<evidence type="ECO:0000256" key="9">
    <source>
        <dbReference type="ARBA" id="ARBA00023315"/>
    </source>
</evidence>
<keyword evidence="5" id="KW-0444">Lipid biosynthesis</keyword>
<name>A0A3S3AE79_9NOCA</name>
<keyword evidence="7" id="KW-0319">Glycerol metabolism</keyword>
<comment type="similarity">
    <text evidence="3">Belongs to the long-chain O-acyltransferase family.</text>
</comment>
<dbReference type="AlphaFoldDB" id="A0A3S3AE79"/>
<dbReference type="Pfam" id="PF03007">
    <property type="entry name" value="WS_DGAT_cat"/>
    <property type="match status" value="1"/>
</dbReference>
<dbReference type="EC" id="2.3.1.20" evidence="4"/>
<comment type="pathway">
    <text evidence="2">Lipid metabolism.</text>
</comment>
<feature type="compositionally biased region" description="Basic and acidic residues" evidence="11">
    <location>
        <begin position="178"/>
        <end position="197"/>
    </location>
</feature>
<dbReference type="RefSeq" id="WP_127944365.1">
    <property type="nucleotide sequence ID" value="NZ_RKLN01000001.1"/>
</dbReference>
<evidence type="ECO:0000256" key="10">
    <source>
        <dbReference type="ARBA" id="ARBA00048109"/>
    </source>
</evidence>
<dbReference type="Pfam" id="PF06974">
    <property type="entry name" value="WS_DGAT_C"/>
    <property type="match status" value="1"/>
</dbReference>
<dbReference type="GO" id="GO:0005886">
    <property type="term" value="C:plasma membrane"/>
    <property type="evidence" value="ECO:0007669"/>
    <property type="project" value="TreeGrafter"/>
</dbReference>
<dbReference type="GO" id="GO:0001666">
    <property type="term" value="P:response to hypoxia"/>
    <property type="evidence" value="ECO:0007669"/>
    <property type="project" value="TreeGrafter"/>
</dbReference>
<dbReference type="InterPro" id="IPR045034">
    <property type="entry name" value="O-acyltransferase_WSD1-like"/>
</dbReference>
<reference evidence="14 15" key="1">
    <citation type="submission" date="2018-11" db="EMBL/GenBank/DDBJ databases">
        <title>Rhodococcus spongicola sp. nov. and Rhodococcus xishaensis sp. nov. from marine sponges.</title>
        <authorList>
            <person name="Li L."/>
            <person name="Lin H.W."/>
        </authorList>
    </citation>
    <scope>NUCLEOTIDE SEQUENCE [LARGE SCALE GENOMIC DNA]</scope>
    <source>
        <strain evidence="14 15">LHW50502</strain>
    </source>
</reference>
<accession>A0A3S3AE79</accession>
<evidence type="ECO:0000256" key="5">
    <source>
        <dbReference type="ARBA" id="ARBA00022516"/>
    </source>
</evidence>
<evidence type="ECO:0000313" key="15">
    <source>
        <dbReference type="Proteomes" id="UP000284333"/>
    </source>
</evidence>
<organism evidence="14 15">
    <name type="scientific">Rhodococcus spongiicola</name>
    <dbReference type="NCBI Taxonomy" id="2487352"/>
    <lineage>
        <taxon>Bacteria</taxon>
        <taxon>Bacillati</taxon>
        <taxon>Actinomycetota</taxon>
        <taxon>Actinomycetes</taxon>
        <taxon>Mycobacteriales</taxon>
        <taxon>Nocardiaceae</taxon>
        <taxon>Rhodococcus</taxon>
    </lineage>
</organism>
<dbReference type="PANTHER" id="PTHR31650">
    <property type="entry name" value="O-ACYLTRANSFERASE (WSD1-LIKE) FAMILY PROTEIN"/>
    <property type="match status" value="1"/>
</dbReference>
<dbReference type="GO" id="GO:0006071">
    <property type="term" value="P:glycerol metabolic process"/>
    <property type="evidence" value="ECO:0007669"/>
    <property type="project" value="UniProtKB-KW"/>
</dbReference>
<dbReference type="GO" id="GO:0051701">
    <property type="term" value="P:biological process involved in interaction with host"/>
    <property type="evidence" value="ECO:0007669"/>
    <property type="project" value="TreeGrafter"/>
</dbReference>
<dbReference type="Gene3D" id="3.30.559.10">
    <property type="entry name" value="Chloramphenicol acetyltransferase-like domain"/>
    <property type="match status" value="1"/>
</dbReference>
<evidence type="ECO:0000256" key="4">
    <source>
        <dbReference type="ARBA" id="ARBA00013244"/>
    </source>
</evidence>
<dbReference type="EMBL" id="RKLN01000001">
    <property type="protein sequence ID" value="RVW05975.1"/>
    <property type="molecule type" value="Genomic_DNA"/>
</dbReference>
<dbReference type="PANTHER" id="PTHR31650:SF1">
    <property type="entry name" value="WAX ESTER SYNTHASE_DIACYLGLYCEROL ACYLTRANSFERASE 4-RELATED"/>
    <property type="match status" value="1"/>
</dbReference>
<keyword evidence="9" id="KW-0012">Acyltransferase</keyword>
<dbReference type="GO" id="GO:0019432">
    <property type="term" value="P:triglyceride biosynthetic process"/>
    <property type="evidence" value="ECO:0007669"/>
    <property type="project" value="UniProtKB-UniPathway"/>
</dbReference>
<dbReference type="InterPro" id="IPR004255">
    <property type="entry name" value="O-acyltransferase_WSD1_N"/>
</dbReference>
<feature type="domain" description="O-acyltransferase WSD1-like N-terminal" evidence="12">
    <location>
        <begin position="31"/>
        <end position="299"/>
    </location>
</feature>